<feature type="region of interest" description="Disordered" evidence="1">
    <location>
        <begin position="514"/>
        <end position="613"/>
    </location>
</feature>
<proteinExistence type="predicted"/>
<reference evidence="2 3" key="1">
    <citation type="submission" date="2011-02" db="EMBL/GenBank/DDBJ databases">
        <title>The Genome Sequence of Sphaeroforma arctica JP610.</title>
        <authorList>
            <consortium name="The Broad Institute Genome Sequencing Platform"/>
            <person name="Russ C."/>
            <person name="Cuomo C."/>
            <person name="Young S.K."/>
            <person name="Zeng Q."/>
            <person name="Gargeya S."/>
            <person name="Alvarado L."/>
            <person name="Berlin A."/>
            <person name="Chapman S.B."/>
            <person name="Chen Z."/>
            <person name="Freedman E."/>
            <person name="Gellesch M."/>
            <person name="Goldberg J."/>
            <person name="Griggs A."/>
            <person name="Gujja S."/>
            <person name="Heilman E."/>
            <person name="Heiman D."/>
            <person name="Howarth C."/>
            <person name="Mehta T."/>
            <person name="Neiman D."/>
            <person name="Pearson M."/>
            <person name="Roberts A."/>
            <person name="Saif S."/>
            <person name="Shea T."/>
            <person name="Shenoy N."/>
            <person name="Sisk P."/>
            <person name="Stolte C."/>
            <person name="Sykes S."/>
            <person name="White J."/>
            <person name="Yandava C."/>
            <person name="Burger G."/>
            <person name="Gray M.W."/>
            <person name="Holland P.W.H."/>
            <person name="King N."/>
            <person name="Lang F.B.F."/>
            <person name="Roger A.J."/>
            <person name="Ruiz-Trillo I."/>
            <person name="Haas B."/>
            <person name="Nusbaum C."/>
            <person name="Birren B."/>
        </authorList>
    </citation>
    <scope>NUCLEOTIDE SEQUENCE [LARGE SCALE GENOMIC DNA]</scope>
    <source>
        <strain evidence="2 3">JP610</strain>
    </source>
</reference>
<dbReference type="EMBL" id="KQ242280">
    <property type="protein sequence ID" value="KNC79573.1"/>
    <property type="molecule type" value="Genomic_DNA"/>
</dbReference>
<protein>
    <submittedName>
        <fullName evidence="2">Uncharacterized protein</fullName>
    </submittedName>
</protein>
<dbReference type="GeneID" id="25908538"/>
<feature type="compositionally biased region" description="Polar residues" evidence="1">
    <location>
        <begin position="325"/>
        <end position="336"/>
    </location>
</feature>
<feature type="compositionally biased region" description="Polar residues" evidence="1">
    <location>
        <begin position="380"/>
        <end position="389"/>
    </location>
</feature>
<feature type="compositionally biased region" description="Low complexity" evidence="1">
    <location>
        <begin position="192"/>
        <end position="202"/>
    </location>
</feature>
<feature type="region of interest" description="Disordered" evidence="1">
    <location>
        <begin position="1"/>
        <end position="249"/>
    </location>
</feature>
<evidence type="ECO:0000256" key="1">
    <source>
        <dbReference type="SAM" id="MobiDB-lite"/>
    </source>
</evidence>
<feature type="compositionally biased region" description="Polar residues" evidence="1">
    <location>
        <begin position="522"/>
        <end position="532"/>
    </location>
</feature>
<dbReference type="RefSeq" id="XP_014153475.1">
    <property type="nucleotide sequence ID" value="XM_014298000.1"/>
</dbReference>
<feature type="compositionally biased region" description="Polar residues" evidence="1">
    <location>
        <begin position="274"/>
        <end position="294"/>
    </location>
</feature>
<feature type="region of interest" description="Disordered" evidence="1">
    <location>
        <begin position="269"/>
        <end position="389"/>
    </location>
</feature>
<feature type="compositionally biased region" description="Polar residues" evidence="1">
    <location>
        <begin position="592"/>
        <end position="613"/>
    </location>
</feature>
<feature type="compositionally biased region" description="Polar residues" evidence="1">
    <location>
        <begin position="220"/>
        <end position="230"/>
    </location>
</feature>
<name>A0A0L0FUI7_9EUKA</name>
<dbReference type="Proteomes" id="UP000054560">
    <property type="component" value="Unassembled WGS sequence"/>
</dbReference>
<feature type="compositionally biased region" description="Polar residues" evidence="1">
    <location>
        <begin position="89"/>
        <end position="108"/>
    </location>
</feature>
<organism evidence="2 3">
    <name type="scientific">Sphaeroforma arctica JP610</name>
    <dbReference type="NCBI Taxonomy" id="667725"/>
    <lineage>
        <taxon>Eukaryota</taxon>
        <taxon>Ichthyosporea</taxon>
        <taxon>Ichthyophonida</taxon>
        <taxon>Sphaeroforma</taxon>
    </lineage>
</organism>
<feature type="region of interest" description="Disordered" evidence="1">
    <location>
        <begin position="444"/>
        <end position="489"/>
    </location>
</feature>
<accession>A0A0L0FUI7</accession>
<keyword evidence="3" id="KW-1185">Reference proteome</keyword>
<sequence length="613" mass="67952">MQRLNFEPSSGSAPSADILSPKHSAQRMLSGPHRRSHANPNPFPQPKDGSKYSSRSNARGHLSEASRMRDSQMDRQDMHAQDTERAMKPTQQQRMSSNPAYTSSAKNRYNNDAHRPEPPPPPSYSSTYHEYDRSQHASVPGAQRPRTQQVVKTPIDGDHQWVFYGHEGGNQPVKIQPHPAPPPLPPPPPPSQQLSTQPPLRLIRAAISSKTITDRDGTGSVRNDTLSSTGLRGKSRRSQKKGPTQTVQNKMKMFQYHWKIDKPMVNSFPLTVAPHSSQGQESVQGRSHAQNQHQEQLKYAATHLQPHRSRSPHPRTVSRGEQFMNEASETYDQPGSTLEVVRPRASIYTRPESPYARPPGTSHSTTKPVAIQHRLRPEDNSGNYSTSFSDTNITYKASLEHTDYEKERPTGGTAVRLGASAPEYKQGLHPKLLIRYASSNEGEDIYQDKDRPPSRHSSSDYIEGDERGSRSEYNAESDVNPNANGDEPMTPLQMLLISVDRQLVIEGQMLVEASDSAKSCRGSRSTHSSFNQEVPPEVPSAVRNSDGVSDRGPIGGVPKVRDRRTPTGAHRHRRAPSSKLATTVPHEVLLPIQSQSEGEQKRSSGSGSETDSM</sequence>
<dbReference type="AlphaFoldDB" id="A0A0L0FUI7"/>
<evidence type="ECO:0000313" key="3">
    <source>
        <dbReference type="Proteomes" id="UP000054560"/>
    </source>
</evidence>
<evidence type="ECO:0000313" key="2">
    <source>
        <dbReference type="EMBL" id="KNC79573.1"/>
    </source>
</evidence>
<feature type="compositionally biased region" description="Basic and acidic residues" evidence="1">
    <location>
        <begin position="61"/>
        <end position="87"/>
    </location>
</feature>
<gene>
    <name evidence="2" type="ORF">SARC_08034</name>
</gene>
<feature type="compositionally biased region" description="Pro residues" evidence="1">
    <location>
        <begin position="178"/>
        <end position="191"/>
    </location>
</feature>
<feature type="compositionally biased region" description="Polar residues" evidence="1">
    <location>
        <begin position="471"/>
        <end position="483"/>
    </location>
</feature>